<keyword evidence="4" id="KW-1185">Reference proteome</keyword>
<evidence type="ECO:0000313" key="3">
    <source>
        <dbReference type="EMBL" id="KAG0449554.1"/>
    </source>
</evidence>
<feature type="compositionally biased region" description="Basic residues" evidence="1">
    <location>
        <begin position="170"/>
        <end position="183"/>
    </location>
</feature>
<proteinExistence type="predicted"/>
<dbReference type="EMBL" id="JADCNL010000179">
    <property type="protein sequence ID" value="KAG0449554.1"/>
    <property type="molecule type" value="Genomic_DNA"/>
</dbReference>
<protein>
    <submittedName>
        <fullName evidence="3">Uncharacterized protein</fullName>
    </submittedName>
</protein>
<gene>
    <name evidence="2" type="ORF">HPP92_027285</name>
    <name evidence="3" type="ORF">HPP92_027314</name>
</gene>
<comment type="caution">
    <text evidence="3">The sequence shown here is derived from an EMBL/GenBank/DDBJ whole genome shotgun (WGS) entry which is preliminary data.</text>
</comment>
<evidence type="ECO:0000313" key="5">
    <source>
        <dbReference type="Proteomes" id="UP000639772"/>
    </source>
</evidence>
<dbReference type="Proteomes" id="UP000636800">
    <property type="component" value="Unassembled WGS sequence"/>
</dbReference>
<feature type="region of interest" description="Disordered" evidence="1">
    <location>
        <begin position="170"/>
        <end position="198"/>
    </location>
</feature>
<evidence type="ECO:0000313" key="2">
    <source>
        <dbReference type="EMBL" id="KAG0449526.1"/>
    </source>
</evidence>
<accession>A0A835PAK9</accession>
<evidence type="ECO:0000313" key="4">
    <source>
        <dbReference type="Proteomes" id="UP000636800"/>
    </source>
</evidence>
<sequence length="198" mass="21855">AQATYKVEQWNSGFPAPAVASLYLRRTHGEGGALPLFPCRVIGFSHEVSGLRKISRVLTNPAWVGDDRAVEETEEAVVHRVRQVLAWEQGKLQGKQGLGNCRRELGNAELVDGTERGGQCRGTRRSVDLVRETALGLNSGSRMVSSSAASKRGRRVEVRLRTADGVTRKMRGGMRKEGKRRLDRAKPAKGCQHRRGEK</sequence>
<reference evidence="4 5" key="1">
    <citation type="journal article" date="2020" name="Nat. Food">
        <title>A phased Vanilla planifolia genome enables genetic improvement of flavour and production.</title>
        <authorList>
            <person name="Hasing T."/>
            <person name="Tang H."/>
            <person name="Brym M."/>
            <person name="Khazi F."/>
            <person name="Huang T."/>
            <person name="Chambers A.H."/>
        </authorList>
    </citation>
    <scope>NUCLEOTIDE SEQUENCE [LARGE SCALE GENOMIC DNA]</scope>
    <source>
        <tissue evidence="3">Leaf</tissue>
    </source>
</reference>
<name>A0A835PAK9_VANPL</name>
<evidence type="ECO:0000256" key="1">
    <source>
        <dbReference type="SAM" id="MobiDB-lite"/>
    </source>
</evidence>
<dbReference type="EMBL" id="JADCNM010000180">
    <property type="protein sequence ID" value="KAG0449526.1"/>
    <property type="molecule type" value="Genomic_DNA"/>
</dbReference>
<dbReference type="AlphaFoldDB" id="A0A835PAK9"/>
<dbReference type="Proteomes" id="UP000639772">
    <property type="component" value="Unassembled WGS sequence"/>
</dbReference>
<feature type="non-terminal residue" evidence="3">
    <location>
        <position position="198"/>
    </location>
</feature>
<organism evidence="3 4">
    <name type="scientific">Vanilla planifolia</name>
    <name type="common">Vanilla</name>
    <dbReference type="NCBI Taxonomy" id="51239"/>
    <lineage>
        <taxon>Eukaryota</taxon>
        <taxon>Viridiplantae</taxon>
        <taxon>Streptophyta</taxon>
        <taxon>Embryophyta</taxon>
        <taxon>Tracheophyta</taxon>
        <taxon>Spermatophyta</taxon>
        <taxon>Magnoliopsida</taxon>
        <taxon>Liliopsida</taxon>
        <taxon>Asparagales</taxon>
        <taxon>Orchidaceae</taxon>
        <taxon>Vanilloideae</taxon>
        <taxon>Vanilleae</taxon>
        <taxon>Vanilla</taxon>
    </lineage>
</organism>